<reference evidence="1" key="1">
    <citation type="submission" date="2022-07" db="EMBL/GenBank/DDBJ databases">
        <title>Phylogenomic reconstructions and comparative analyses of Kickxellomycotina fungi.</title>
        <authorList>
            <person name="Reynolds N.K."/>
            <person name="Stajich J.E."/>
            <person name="Barry K."/>
            <person name="Grigoriev I.V."/>
            <person name="Crous P."/>
            <person name="Smith M.E."/>
        </authorList>
    </citation>
    <scope>NUCLEOTIDE SEQUENCE</scope>
    <source>
        <strain evidence="1">NRRL 1565</strain>
    </source>
</reference>
<dbReference type="OrthoDB" id="5548359at2759"/>
<dbReference type="Proteomes" id="UP001140094">
    <property type="component" value="Unassembled WGS sequence"/>
</dbReference>
<dbReference type="Pfam" id="PF06209">
    <property type="entry name" value="COBRA1"/>
    <property type="match status" value="1"/>
</dbReference>
<dbReference type="GO" id="GO:0032021">
    <property type="term" value="C:NELF complex"/>
    <property type="evidence" value="ECO:0007669"/>
    <property type="project" value="TreeGrafter"/>
</dbReference>
<name>A0A9W8HWD4_9FUNG</name>
<dbReference type="EMBL" id="JANBUO010001123">
    <property type="protein sequence ID" value="KAJ2799736.1"/>
    <property type="molecule type" value="Genomic_DNA"/>
</dbReference>
<organism evidence="1 2">
    <name type="scientific">Coemansia guatemalensis</name>
    <dbReference type="NCBI Taxonomy" id="2761395"/>
    <lineage>
        <taxon>Eukaryota</taxon>
        <taxon>Fungi</taxon>
        <taxon>Fungi incertae sedis</taxon>
        <taxon>Zoopagomycota</taxon>
        <taxon>Kickxellomycotina</taxon>
        <taxon>Kickxellomycetes</taxon>
        <taxon>Kickxellales</taxon>
        <taxon>Kickxellaceae</taxon>
        <taxon>Coemansia</taxon>
    </lineage>
</organism>
<keyword evidence="2" id="KW-1185">Reference proteome</keyword>
<dbReference type="InterPro" id="IPR010405">
    <property type="entry name" value="COBRA1"/>
</dbReference>
<dbReference type="PANTHER" id="PTHR13503:SF3">
    <property type="entry name" value="NEGATIVE ELONGATION FACTOR B"/>
    <property type="match status" value="1"/>
</dbReference>
<evidence type="ECO:0000313" key="1">
    <source>
        <dbReference type="EMBL" id="KAJ2799736.1"/>
    </source>
</evidence>
<protein>
    <submittedName>
        <fullName evidence="1">Uncharacterized protein</fullName>
    </submittedName>
</protein>
<dbReference type="PANTHER" id="PTHR13503">
    <property type="entry name" value="NEGATIVE ELONGATION FACTOR COMPLEX MEMBER B"/>
    <property type="match status" value="1"/>
</dbReference>
<sequence>MGSVDEDGPQQPMVGAAGKEQIKRLMSMGKPKQVIENFRNENSLDMPAADAVYTLLDSLGHTRREVHETALESVIIAAQNQIQRETFSYDKQMEFLAKIRHYLEVPQLQHLPLLLLAKQPQFIPDDIFQSIRASPELYEKCSFSIKRQLWHQDHELFRQHILPLINKYASDEGLTIMSREISGDTASASTLKRRENGILMDIVNAIEGDLRLYMQTLGMVREQFVETNDPTMGTLRLDLVMAMHNKGLSDITSDDICYGLAWPLDACITKQLMDSRRVLELQKYFDRIDRDSAPYGEIALILCSPYSRHVLAQYILSLLVEIPLGSGFSYRTSEWKWPSLMLTMGLLAHELTLQDEPEIPRINSKMTRKFFEGLQKYIEESRARGSSTQDDDGMRKRARLDFQDSPSSETVATMELSENKPAEDMIAFLESKELARQVLYAFLIKCAQRLDLGMVNTWLPVIGNMVPTILGGTDKLTEGVIGVGVFQDSPVQPRVDLEYRINAFELDAFVQSLVSTINGSNIAMAANLNSICKEMDKQQGDDIDGINAPLVQLLIQTSKVRHTAHELTIAFLASCTHLLAADFNKNEHSDPGSAGSSTIENKESAVYFVFQFAKYAARNFAVDEGRAFRLKELYSKLAAASPQQAFKYRISLTNCPELAKFLTQ</sequence>
<dbReference type="GO" id="GO:0034244">
    <property type="term" value="P:negative regulation of transcription elongation by RNA polymerase II"/>
    <property type="evidence" value="ECO:0007669"/>
    <property type="project" value="TreeGrafter"/>
</dbReference>
<comment type="caution">
    <text evidence="1">The sequence shown here is derived from an EMBL/GenBank/DDBJ whole genome shotgun (WGS) entry which is preliminary data.</text>
</comment>
<proteinExistence type="predicted"/>
<accession>A0A9W8HWD4</accession>
<dbReference type="AlphaFoldDB" id="A0A9W8HWD4"/>
<gene>
    <name evidence="1" type="ORF">H4R20_004319</name>
</gene>
<evidence type="ECO:0000313" key="2">
    <source>
        <dbReference type="Proteomes" id="UP001140094"/>
    </source>
</evidence>